<gene>
    <name evidence="1" type="ORF">g.587</name>
</gene>
<accession>A0A1B6CT88</accession>
<proteinExistence type="predicted"/>
<dbReference type="AlphaFoldDB" id="A0A1B6CT88"/>
<sequence>MFVWWDIIKSFLCINQNRYIFKEGQWPMIDHDGDNFCFCCNCRSSTGTPSEVWARPTIVTSGPIIEYCLMCTQETKDFIPTRPVSSESKVQRECKIMQRIKSRMQASVIK</sequence>
<organism evidence="1">
    <name type="scientific">Clastoptera arizonana</name>
    <name type="common">Arizona spittle bug</name>
    <dbReference type="NCBI Taxonomy" id="38151"/>
    <lineage>
        <taxon>Eukaryota</taxon>
        <taxon>Metazoa</taxon>
        <taxon>Ecdysozoa</taxon>
        <taxon>Arthropoda</taxon>
        <taxon>Hexapoda</taxon>
        <taxon>Insecta</taxon>
        <taxon>Pterygota</taxon>
        <taxon>Neoptera</taxon>
        <taxon>Paraneoptera</taxon>
        <taxon>Hemiptera</taxon>
        <taxon>Auchenorrhyncha</taxon>
        <taxon>Cercopoidea</taxon>
        <taxon>Clastopteridae</taxon>
        <taxon>Clastoptera</taxon>
    </lineage>
</organism>
<dbReference type="EMBL" id="GEDC01020654">
    <property type="protein sequence ID" value="JAS16644.1"/>
    <property type="molecule type" value="Transcribed_RNA"/>
</dbReference>
<protein>
    <submittedName>
        <fullName evidence="1">Uncharacterized protein</fullName>
    </submittedName>
</protein>
<name>A0A1B6CT88_9HEMI</name>
<evidence type="ECO:0000313" key="1">
    <source>
        <dbReference type="EMBL" id="JAS16644.1"/>
    </source>
</evidence>
<reference evidence="1" key="1">
    <citation type="submission" date="2015-12" db="EMBL/GenBank/DDBJ databases">
        <title>De novo transcriptome assembly of four potential Pierce s Disease insect vectors from Arizona vineyards.</title>
        <authorList>
            <person name="Tassone E.E."/>
        </authorList>
    </citation>
    <scope>NUCLEOTIDE SEQUENCE</scope>
</reference>